<protein>
    <recommendedName>
        <fullName evidence="6">CNH domain-containing protein</fullName>
    </recommendedName>
</protein>
<dbReference type="Pfam" id="PF00780">
    <property type="entry name" value="CNH"/>
    <property type="match status" value="1"/>
</dbReference>
<dbReference type="InterPro" id="IPR001180">
    <property type="entry name" value="CNH_dom"/>
</dbReference>
<dbReference type="GO" id="GO:0016020">
    <property type="term" value="C:membrane"/>
    <property type="evidence" value="ECO:0007669"/>
    <property type="project" value="TreeGrafter"/>
</dbReference>
<sequence length="856" mass="97731">MSIKTFDLVPVVDRVNPGGEKVKSSIQCIEQIFENLYLGTSDCFIVHYCIEKGTNNIGKTIFMNRLQRNKNLALRKPIVQLLGLPTIGQILVLIDGCVSVVSMYGLEFLRGTPSRDLLRNITVMARNTKPLTSTHGTCQICVGTRRKTIQIITISADECTVLKEINLQGVPSTLSMYQQFICSNVGNQYYMIDFTKSNLQELFMYEAHVKPVVKQLSSDEFLLSGPTDMMGMIVTSKGLSMHQPLSFLDGCQSVAFSYPYILVLGESSITVHSILDQQQKQGISFTGGVLITDFDGQVFIAMQRSVMAFLPVPFNKQIQMLLIDKRIDEAFDLLIVSSKLNPKQYDQTYVKQVKAQAAFVHFADGQFSKALPLFVESCVDPREVIVLYPMMMPSNKNFTPSRPLLHNIKDLTEIVKGSKSVFADSKKMLLNYLEGIRNNFENCKEEIDTTLLKLYAECNHANLSDLITNQNSIFPAEALTWLTQCKRHHALALFHSYLQQHKKSLDIWHKLMKGELTDDKFPGISFVAQFLTDLKDISLVWTSSSWVMKEDQKLGASIFIKREDSSLNSDQVSDFLQKYPIALQSYLEHLVYEKESRSEQHHTHLANIYVDRVVSLLNNTLKEKSEVEEARSKLQSLLESSSLYRVSTVLQKISHFPLYKELATLYGKIDQHQKALKILIYQLKDFDAAEHYCDTIVDGKESFKKQRIFLDLLQIYLYPDPNESNLGPEHYVVAAKTLLNKRQKEFNIVSVLNIIPEEWTVNMVQGFLRGSMRERFSATRESKIESNLQKQFYLQTKEHHITRHKDVVKMTDERLCDFCRKPFTESTAARYPNGKVVHIRCSGNKSMCPVTGKKFK</sequence>
<accession>A0A7M5VAQ5</accession>
<dbReference type="Proteomes" id="UP000594262">
    <property type="component" value="Unplaced"/>
</dbReference>
<dbReference type="GO" id="GO:0006914">
    <property type="term" value="P:autophagy"/>
    <property type="evidence" value="ECO:0007669"/>
    <property type="project" value="TreeGrafter"/>
</dbReference>
<dbReference type="GO" id="GO:0034058">
    <property type="term" value="P:endosomal vesicle fusion"/>
    <property type="evidence" value="ECO:0007669"/>
    <property type="project" value="TreeGrafter"/>
</dbReference>
<dbReference type="GO" id="GO:0005737">
    <property type="term" value="C:cytoplasm"/>
    <property type="evidence" value="ECO:0007669"/>
    <property type="project" value="UniProtKB-SubCell"/>
</dbReference>
<dbReference type="GeneID" id="136814867"/>
<dbReference type="InterPro" id="IPR019453">
    <property type="entry name" value="VPS39/TGFA1_Znf"/>
</dbReference>
<dbReference type="PROSITE" id="PS50219">
    <property type="entry name" value="CNH"/>
    <property type="match status" value="1"/>
</dbReference>
<reference evidence="7" key="1">
    <citation type="submission" date="2021-01" db="UniProtKB">
        <authorList>
            <consortium name="EnsemblMetazoa"/>
        </authorList>
    </citation>
    <scope>IDENTIFICATION</scope>
</reference>
<dbReference type="OrthoDB" id="10258882at2759"/>
<dbReference type="PANTHER" id="PTHR12894">
    <property type="entry name" value="CNH DOMAIN CONTAINING"/>
    <property type="match status" value="1"/>
</dbReference>
<evidence type="ECO:0000256" key="5">
    <source>
        <dbReference type="PROSITE-ProRule" id="PRU01006"/>
    </source>
</evidence>
<feature type="repeat" description="CHCR" evidence="5">
    <location>
        <begin position="556"/>
        <end position="721"/>
    </location>
</feature>
<dbReference type="Pfam" id="PF10366">
    <property type="entry name" value="Vps39_1"/>
    <property type="match status" value="1"/>
</dbReference>
<dbReference type="Pfam" id="PF10367">
    <property type="entry name" value="zf-Vps39_C"/>
    <property type="match status" value="1"/>
</dbReference>
<keyword evidence="4" id="KW-0653">Protein transport</keyword>
<feature type="domain" description="CNH" evidence="6">
    <location>
        <begin position="23"/>
        <end position="298"/>
    </location>
</feature>
<dbReference type="InterPro" id="IPR000547">
    <property type="entry name" value="Clathrin_H-chain/VPS_repeat"/>
</dbReference>
<dbReference type="AlphaFoldDB" id="A0A7M5VAQ5"/>
<keyword evidence="8" id="KW-1185">Reference proteome</keyword>
<evidence type="ECO:0000256" key="3">
    <source>
        <dbReference type="ARBA" id="ARBA00022490"/>
    </source>
</evidence>
<dbReference type="PROSITE" id="PS50236">
    <property type="entry name" value="CHCR"/>
    <property type="match status" value="1"/>
</dbReference>
<dbReference type="GO" id="GO:0006886">
    <property type="term" value="P:intracellular protein transport"/>
    <property type="evidence" value="ECO:0007669"/>
    <property type="project" value="UniProtKB-UniRule"/>
</dbReference>
<proteinExistence type="predicted"/>
<name>A0A7M5VAQ5_9CNID</name>
<keyword evidence="3" id="KW-0963">Cytoplasm</keyword>
<evidence type="ECO:0000256" key="1">
    <source>
        <dbReference type="ARBA" id="ARBA00004496"/>
    </source>
</evidence>
<dbReference type="InterPro" id="IPR019452">
    <property type="entry name" value="VPS39/TGF_beta_rcpt-assoc_1"/>
</dbReference>
<evidence type="ECO:0000259" key="6">
    <source>
        <dbReference type="PROSITE" id="PS50219"/>
    </source>
</evidence>
<keyword evidence="2" id="KW-0813">Transport</keyword>
<evidence type="ECO:0000313" key="8">
    <source>
        <dbReference type="Proteomes" id="UP000594262"/>
    </source>
</evidence>
<dbReference type="InterPro" id="IPR032914">
    <property type="entry name" value="Vam6/VPS39/TRAP1"/>
</dbReference>
<organism evidence="7 8">
    <name type="scientific">Clytia hemisphaerica</name>
    <dbReference type="NCBI Taxonomy" id="252671"/>
    <lineage>
        <taxon>Eukaryota</taxon>
        <taxon>Metazoa</taxon>
        <taxon>Cnidaria</taxon>
        <taxon>Hydrozoa</taxon>
        <taxon>Hydroidolina</taxon>
        <taxon>Leptothecata</taxon>
        <taxon>Obeliida</taxon>
        <taxon>Clytiidae</taxon>
        <taxon>Clytia</taxon>
    </lineage>
</organism>
<dbReference type="EnsemblMetazoa" id="CLYHEMT009129.1">
    <property type="protein sequence ID" value="CLYHEMP009129.1"/>
    <property type="gene ID" value="CLYHEMG009129"/>
</dbReference>
<evidence type="ECO:0000313" key="7">
    <source>
        <dbReference type="EnsemblMetazoa" id="CLYHEMP009129.1"/>
    </source>
</evidence>
<evidence type="ECO:0000256" key="2">
    <source>
        <dbReference type="ARBA" id="ARBA00022448"/>
    </source>
</evidence>
<dbReference type="PANTHER" id="PTHR12894:SF27">
    <property type="entry name" value="TRANSFORMING GROWTH FACTOR-BETA RECEPTOR-ASSOCIATED PROTEIN 1"/>
    <property type="match status" value="1"/>
</dbReference>
<comment type="subcellular location">
    <subcellularLocation>
        <location evidence="1">Cytoplasm</location>
    </subcellularLocation>
</comment>
<dbReference type="RefSeq" id="XP_066927421.1">
    <property type="nucleotide sequence ID" value="XM_067071320.1"/>
</dbReference>
<evidence type="ECO:0000256" key="4">
    <source>
        <dbReference type="ARBA" id="ARBA00022927"/>
    </source>
</evidence>